<dbReference type="AlphaFoldDB" id="A0A5E4Z7F7"/>
<dbReference type="RefSeq" id="WP_150578439.1">
    <property type="nucleotide sequence ID" value="NZ_CABPSN010000012.1"/>
</dbReference>
<dbReference type="OrthoDB" id="9006165at2"/>
<accession>A0A5E4Z7F7</accession>
<evidence type="ECO:0000313" key="2">
    <source>
        <dbReference type="Proteomes" id="UP000366819"/>
    </source>
</evidence>
<protein>
    <submittedName>
        <fullName evidence="1">Uncharacterized protein</fullName>
    </submittedName>
</protein>
<proteinExistence type="predicted"/>
<gene>
    <name evidence="1" type="ORF">PAQ31011_05179</name>
</gene>
<organism evidence="1 2">
    <name type="scientific">Pandoraea aquatica</name>
    <dbReference type="NCBI Taxonomy" id="2508290"/>
    <lineage>
        <taxon>Bacteria</taxon>
        <taxon>Pseudomonadati</taxon>
        <taxon>Pseudomonadota</taxon>
        <taxon>Betaproteobacteria</taxon>
        <taxon>Burkholderiales</taxon>
        <taxon>Burkholderiaceae</taxon>
        <taxon>Pandoraea</taxon>
    </lineage>
</organism>
<evidence type="ECO:0000313" key="1">
    <source>
        <dbReference type="EMBL" id="VVE57076.1"/>
    </source>
</evidence>
<reference evidence="1 2" key="1">
    <citation type="submission" date="2019-08" db="EMBL/GenBank/DDBJ databases">
        <authorList>
            <person name="Peeters C."/>
        </authorList>
    </citation>
    <scope>NUCLEOTIDE SEQUENCE [LARGE SCALE GENOMIC DNA]</scope>
    <source>
        <strain evidence="1 2">LMG 31011</strain>
    </source>
</reference>
<dbReference type="Proteomes" id="UP000366819">
    <property type="component" value="Unassembled WGS sequence"/>
</dbReference>
<keyword evidence="2" id="KW-1185">Reference proteome</keyword>
<name>A0A5E4Z7F7_9BURK</name>
<dbReference type="EMBL" id="CABPSN010000012">
    <property type="protein sequence ID" value="VVE57076.1"/>
    <property type="molecule type" value="Genomic_DNA"/>
</dbReference>
<sequence>MSKLKIILKRSFLGALVVALTGLAAWSWSLKADNGRLKRDNQDQSAKLTAQGKQISDLARSEVDAKSAAKQLQDALRPIQEENQTLKANIGAFATQAASCEKVKQKLNYKG</sequence>